<gene>
    <name evidence="6" type="ORF">GCM10009864_47390</name>
</gene>
<keyword evidence="7" id="KW-1185">Reference proteome</keyword>
<feature type="transmembrane region" description="Helical" evidence="3">
    <location>
        <begin position="634"/>
        <end position="652"/>
    </location>
</feature>
<evidence type="ECO:0000313" key="7">
    <source>
        <dbReference type="Proteomes" id="UP001500994"/>
    </source>
</evidence>
<feature type="transmembrane region" description="Helical" evidence="3">
    <location>
        <begin position="500"/>
        <end position="520"/>
    </location>
</feature>
<feature type="transmembrane region" description="Helical" evidence="3">
    <location>
        <begin position="672"/>
        <end position="696"/>
    </location>
</feature>
<comment type="caution">
    <text evidence="6">The sequence shown here is derived from an EMBL/GenBank/DDBJ whole genome shotgun (WGS) entry which is preliminary data.</text>
</comment>
<dbReference type="PANTHER" id="PTHR45947:SF3">
    <property type="entry name" value="SULFOQUINOVOSYL TRANSFERASE SQD2"/>
    <property type="match status" value="1"/>
</dbReference>
<keyword evidence="3" id="KW-0472">Membrane</keyword>
<dbReference type="InterPro" id="IPR050194">
    <property type="entry name" value="Glycosyltransferase_grp1"/>
</dbReference>
<dbReference type="RefSeq" id="WP_344579308.1">
    <property type="nucleotide sequence ID" value="NZ_BAAARK010000016.1"/>
</dbReference>
<evidence type="ECO:0000256" key="3">
    <source>
        <dbReference type="SAM" id="Phobius"/>
    </source>
</evidence>
<keyword evidence="3" id="KW-0812">Transmembrane</keyword>
<name>A0ABP6ELN9_9ACTN</name>
<feature type="transmembrane region" description="Helical" evidence="3">
    <location>
        <begin position="806"/>
        <end position="827"/>
    </location>
</feature>
<feature type="transmembrane region" description="Helical" evidence="3">
    <location>
        <begin position="873"/>
        <end position="896"/>
    </location>
</feature>
<dbReference type="PANTHER" id="PTHR45947">
    <property type="entry name" value="SULFOQUINOVOSYL TRANSFERASE SQD2"/>
    <property type="match status" value="1"/>
</dbReference>
<dbReference type="EMBL" id="BAAARK010000016">
    <property type="protein sequence ID" value="GAA2671601.1"/>
    <property type="molecule type" value="Genomic_DNA"/>
</dbReference>
<dbReference type="CDD" id="cd03801">
    <property type="entry name" value="GT4_PimA-like"/>
    <property type="match status" value="1"/>
</dbReference>
<proteinExistence type="predicted"/>
<dbReference type="InterPro" id="IPR028098">
    <property type="entry name" value="Glyco_trans_4-like_N"/>
</dbReference>
<feature type="domain" description="Glycosyl transferase family 1" evidence="4">
    <location>
        <begin position="200"/>
        <end position="351"/>
    </location>
</feature>
<dbReference type="Pfam" id="PF00534">
    <property type="entry name" value="Glycos_transf_1"/>
    <property type="match status" value="1"/>
</dbReference>
<evidence type="ECO:0008006" key="8">
    <source>
        <dbReference type="Google" id="ProtNLM"/>
    </source>
</evidence>
<dbReference type="Gene3D" id="3.40.50.2000">
    <property type="entry name" value="Glycogen Phosphorylase B"/>
    <property type="match status" value="2"/>
</dbReference>
<feature type="transmembrane region" description="Helical" evidence="3">
    <location>
        <begin position="773"/>
        <end position="794"/>
    </location>
</feature>
<dbReference type="InterPro" id="IPR001296">
    <property type="entry name" value="Glyco_trans_1"/>
</dbReference>
<dbReference type="SUPFAM" id="SSF53756">
    <property type="entry name" value="UDP-Glycosyltransferase/glycogen phosphorylase"/>
    <property type="match status" value="1"/>
</dbReference>
<evidence type="ECO:0000259" key="5">
    <source>
        <dbReference type="Pfam" id="PF13439"/>
    </source>
</evidence>
<evidence type="ECO:0000256" key="1">
    <source>
        <dbReference type="ARBA" id="ARBA00022676"/>
    </source>
</evidence>
<reference evidence="7" key="1">
    <citation type="journal article" date="2019" name="Int. J. Syst. Evol. Microbiol.">
        <title>The Global Catalogue of Microorganisms (GCM) 10K type strain sequencing project: providing services to taxonomists for standard genome sequencing and annotation.</title>
        <authorList>
            <consortium name="The Broad Institute Genomics Platform"/>
            <consortium name="The Broad Institute Genome Sequencing Center for Infectious Disease"/>
            <person name="Wu L."/>
            <person name="Ma J."/>
        </authorList>
    </citation>
    <scope>NUCLEOTIDE SEQUENCE [LARGE SCALE GENOMIC DNA]</scope>
    <source>
        <strain evidence="7">JCM 16374</strain>
    </source>
</reference>
<evidence type="ECO:0000259" key="4">
    <source>
        <dbReference type="Pfam" id="PF00534"/>
    </source>
</evidence>
<feature type="domain" description="Glycosyltransferase subfamily 4-like N-terminal" evidence="5">
    <location>
        <begin position="32"/>
        <end position="190"/>
    </location>
</feature>
<feature type="transmembrane region" description="Helical" evidence="3">
    <location>
        <begin position="833"/>
        <end position="853"/>
    </location>
</feature>
<sequence length="1016" mass="109599">MTLHQVFPAAKDWQGRHVVVCNWRDGRHPQAGGAELYCEETARQLHEAGVEVTYLTARPQGAARRESTGHGTVVRGGGRFTVYLFVLLWLLRHRRSVAALIDSQNGIPFFTPLVLPRRTPVVLLIHHVHQGQFGLWFPRPVARLGRWLEDRGSRLVYGRRAVCAVSPSTRTEIRRRLSLCGPVHFAPPGLAPSPAAESADRAEPRRRASAPRIVCVGRLVPQKRVDELVRAMPALRRELPDAELHIMGEGPVRADLRGLVDTLGIGDAVVLHGRVSAAERDALVDSAWIAATASLGEGWGLTIMEAAAAGVPALAYDVPGLRDTVRDNVTGWLLEPDDDLAAGLAKTLRTVEAPQSAARWEAECRAWAAGFRWPATAAHLLAALASEEGRLSRGADSDRRAVTDTCTLVTMPAELMERADLGSLRTTDLVSIRGTRSALLLSGADERDAESVLARIGVDSDDERVAVRLARHGDVLGWPEHPPARPRHHVPVRRGRRRKIGWGLALFALFAGALALRLAFVGRSYDIFVDELYYTTISRHLADGQGPTFDGQFFALHPPAVFAVLAAFMRVTGRESGDLLHQVLELRPVLAVFGSAVVVSATAVLRRSVRLPLAVAAGLFLALDPFLNRFDSRVLLEAPATAGSALGMLVLARMPTTPRGRVATGVGAGLFFAFAVTSKELYALGTFVPVTVLAFAGKRAARGMRLTAAAVTAAGYAAYVATVAATGAWSAWWVQQTDGIARALGIKQISGFNSSDGSISFTDRLYAQLDQFAIPYTVIALGTAATVWLLWCRLRRPARFAGRPGRSLVTAWAACTLLHLMYAMAVGTLEEQMFYPLVVTSTAALTLASELALPARSARTGTAAVPRRTATAVVSKAVTVLAAAALAVDAVVWARVHSRHDDAFRRTLAWTRTHLPDNSDVAAMEETAAFLLPGSRLETWDTPADLRRAHVGLLVLSTQLVAQGYGRLAPGLAMLVERRASLLHSEPGRTAGELRVYDVRPLTAPAGARAVKAGRR</sequence>
<evidence type="ECO:0000256" key="2">
    <source>
        <dbReference type="ARBA" id="ARBA00022679"/>
    </source>
</evidence>
<evidence type="ECO:0000313" key="6">
    <source>
        <dbReference type="EMBL" id="GAA2671601.1"/>
    </source>
</evidence>
<protein>
    <recommendedName>
        <fullName evidence="8">Glycosyltransferase</fullName>
    </recommendedName>
</protein>
<keyword evidence="1" id="KW-0328">Glycosyltransferase</keyword>
<dbReference type="Pfam" id="PF13439">
    <property type="entry name" value="Glyco_transf_4"/>
    <property type="match status" value="1"/>
</dbReference>
<keyword evidence="2" id="KW-0808">Transferase</keyword>
<feature type="transmembrane region" description="Helical" evidence="3">
    <location>
        <begin position="708"/>
        <end position="732"/>
    </location>
</feature>
<keyword evidence="3" id="KW-1133">Transmembrane helix</keyword>
<dbReference type="Proteomes" id="UP001500994">
    <property type="component" value="Unassembled WGS sequence"/>
</dbReference>
<accession>A0ABP6ELN9</accession>
<organism evidence="6 7">
    <name type="scientific">Streptomyces lunalinharesii</name>
    <dbReference type="NCBI Taxonomy" id="333384"/>
    <lineage>
        <taxon>Bacteria</taxon>
        <taxon>Bacillati</taxon>
        <taxon>Actinomycetota</taxon>
        <taxon>Actinomycetes</taxon>
        <taxon>Kitasatosporales</taxon>
        <taxon>Streptomycetaceae</taxon>
        <taxon>Streptomyces</taxon>
    </lineage>
</organism>